<dbReference type="GO" id="GO:0003910">
    <property type="term" value="F:DNA ligase (ATP) activity"/>
    <property type="evidence" value="ECO:0007669"/>
    <property type="project" value="UniProtKB-EC"/>
</dbReference>
<evidence type="ECO:0000256" key="11">
    <source>
        <dbReference type="ARBA" id="ARBA00023204"/>
    </source>
</evidence>
<keyword evidence="16" id="KW-1185">Reference proteome</keyword>
<evidence type="ECO:0000256" key="7">
    <source>
        <dbReference type="ARBA" id="ARBA00022763"/>
    </source>
</evidence>
<dbReference type="InterPro" id="IPR026333">
    <property type="entry name" value="ATP_dep_DNA_lig_pp_1105_fam"/>
</dbReference>
<evidence type="ECO:0000256" key="10">
    <source>
        <dbReference type="ARBA" id="ARBA00023172"/>
    </source>
</evidence>
<evidence type="ECO:0000256" key="2">
    <source>
        <dbReference type="ARBA" id="ARBA00022598"/>
    </source>
</evidence>
<dbReference type="InterPro" id="IPR012309">
    <property type="entry name" value="DNA_ligase_ATP-dep_C"/>
</dbReference>
<keyword evidence="7" id="KW-0227">DNA damage</keyword>
<keyword evidence="12" id="KW-0131">Cell cycle</keyword>
<evidence type="ECO:0000256" key="9">
    <source>
        <dbReference type="ARBA" id="ARBA00022842"/>
    </source>
</evidence>
<keyword evidence="5" id="KW-0479">Metal-binding</keyword>
<dbReference type="EC" id="6.5.1.1" evidence="1"/>
<dbReference type="Pfam" id="PF04679">
    <property type="entry name" value="DNA_ligase_A_C"/>
    <property type="match status" value="1"/>
</dbReference>
<dbReference type="Pfam" id="PF01068">
    <property type="entry name" value="DNA_ligase_A_M"/>
    <property type="match status" value="1"/>
</dbReference>
<proteinExistence type="predicted"/>
<dbReference type="SUPFAM" id="SSF56091">
    <property type="entry name" value="DNA ligase/mRNA capping enzyme, catalytic domain"/>
    <property type="match status" value="1"/>
</dbReference>
<keyword evidence="8" id="KW-0067">ATP-binding</keyword>
<evidence type="ECO:0000256" key="5">
    <source>
        <dbReference type="ARBA" id="ARBA00022723"/>
    </source>
</evidence>
<dbReference type="CDD" id="cd07972">
    <property type="entry name" value="OBF_DNA_ligase_Arch_LigB"/>
    <property type="match status" value="1"/>
</dbReference>
<keyword evidence="3" id="KW-0132">Cell division</keyword>
<evidence type="ECO:0000313" key="16">
    <source>
        <dbReference type="Proteomes" id="UP001222087"/>
    </source>
</evidence>
<evidence type="ECO:0000256" key="13">
    <source>
        <dbReference type="ARBA" id="ARBA00034003"/>
    </source>
</evidence>
<organism evidence="15 16">
    <name type="scientific">Legionella cardiaca</name>
    <dbReference type="NCBI Taxonomy" id="1071983"/>
    <lineage>
        <taxon>Bacteria</taxon>
        <taxon>Pseudomonadati</taxon>
        <taxon>Pseudomonadota</taxon>
        <taxon>Gammaproteobacteria</taxon>
        <taxon>Legionellales</taxon>
        <taxon>Legionellaceae</taxon>
        <taxon>Legionella</taxon>
    </lineage>
</organism>
<evidence type="ECO:0000256" key="8">
    <source>
        <dbReference type="ARBA" id="ARBA00022840"/>
    </source>
</evidence>
<evidence type="ECO:0000259" key="14">
    <source>
        <dbReference type="PROSITE" id="PS50160"/>
    </source>
</evidence>
<evidence type="ECO:0000256" key="1">
    <source>
        <dbReference type="ARBA" id="ARBA00012727"/>
    </source>
</evidence>
<keyword evidence="6" id="KW-0547">Nucleotide-binding</keyword>
<accession>A0ABY8AQH7</accession>
<keyword evidence="9" id="KW-0460">Magnesium</keyword>
<gene>
    <name evidence="15" type="ORF">PXX05_08845</name>
</gene>
<dbReference type="InterPro" id="IPR050191">
    <property type="entry name" value="ATP-dep_DNA_ligase"/>
</dbReference>
<feature type="domain" description="ATP-dependent DNA ligase family profile" evidence="14">
    <location>
        <begin position="308"/>
        <end position="432"/>
    </location>
</feature>
<evidence type="ECO:0000256" key="6">
    <source>
        <dbReference type="ARBA" id="ARBA00022741"/>
    </source>
</evidence>
<evidence type="ECO:0000256" key="12">
    <source>
        <dbReference type="ARBA" id="ARBA00023306"/>
    </source>
</evidence>
<dbReference type="NCBIfam" id="NF006701">
    <property type="entry name" value="PRK09247.1"/>
    <property type="match status" value="1"/>
</dbReference>
<dbReference type="Gene3D" id="2.40.50.140">
    <property type="entry name" value="Nucleic acid-binding proteins"/>
    <property type="match status" value="1"/>
</dbReference>
<dbReference type="PANTHER" id="PTHR45674">
    <property type="entry name" value="DNA LIGASE 1/3 FAMILY MEMBER"/>
    <property type="match status" value="1"/>
</dbReference>
<comment type="catalytic activity">
    <reaction evidence="13">
        <text>ATP + (deoxyribonucleotide)n-3'-hydroxyl + 5'-phospho-(deoxyribonucleotide)m = (deoxyribonucleotide)n+m + AMP + diphosphate.</text>
        <dbReference type="EC" id="6.5.1.1"/>
    </reaction>
</comment>
<protein>
    <recommendedName>
        <fullName evidence="1">DNA ligase (ATP)</fullName>
        <ecNumber evidence="1">6.5.1.1</ecNumber>
    </recommendedName>
</protein>
<evidence type="ECO:0000256" key="3">
    <source>
        <dbReference type="ARBA" id="ARBA00022618"/>
    </source>
</evidence>
<dbReference type="Proteomes" id="UP001222087">
    <property type="component" value="Chromosome"/>
</dbReference>
<dbReference type="EMBL" id="CP119078">
    <property type="protein sequence ID" value="WED42039.1"/>
    <property type="molecule type" value="Genomic_DNA"/>
</dbReference>
<name>A0ABY8AQH7_9GAMM</name>
<dbReference type="PANTHER" id="PTHR45674:SF13">
    <property type="entry name" value="DNA LIGASE-RELATED"/>
    <property type="match status" value="1"/>
</dbReference>
<dbReference type="InterPro" id="IPR012310">
    <property type="entry name" value="DNA_ligase_ATP-dep_cent"/>
</dbReference>
<sequence length="525" mass="60239">MEKFAQLLNSLYFAYSHLKKVSLLNEFFATTPDPDRGYALAILADTLEFPTFGRALIKELMQERIDPYLFALSNDYVGDVSETLALLWPESSVKRTSLPNLSEIITALKELPKQSIASYLAELLSKSNVVERWALLKLGTGSLRVGVSARFVKKALAQYGNVDIQEIEHLWHGLLPPYIELFAWLEGRRSLPDISENIFFHPVMLSHPLKEKDLPSITAEVFFAEHKYDGIRVQVVCTSQNKALYSRTGDNISGSFPDALASINTPVVLDGELVIQSQQTIGSFNELQQRLNRKKVSEKILKEQPAAVILYDILEEQSIDLRPLPLKERRKKLEAWFANYRPHNMWLSELLPFSSPDSLLKLKEKVLAKQHVAVEGLMLKRKDGPYIAGRPVGYWYKWKRDPHLIDAVLMYAQRGHGKRSSFYSDYTFGLWHEEKLLPIGKAYFGFTDEELYQLDKWIRHHIEHHFGPVREVEKSLVFEVAFDAVNLSSRHKSGVALRFPRIHRIRWDKPASEADNLETLLALIK</sequence>
<keyword evidence="4" id="KW-0235">DNA replication</keyword>
<dbReference type="SUPFAM" id="SSF50249">
    <property type="entry name" value="Nucleic acid-binding proteins"/>
    <property type="match status" value="1"/>
</dbReference>
<dbReference type="Gene3D" id="3.30.470.30">
    <property type="entry name" value="DNA ligase/mRNA capping enzyme"/>
    <property type="match status" value="1"/>
</dbReference>
<evidence type="ECO:0000313" key="15">
    <source>
        <dbReference type="EMBL" id="WED42039.1"/>
    </source>
</evidence>
<dbReference type="NCBIfam" id="TIGR04120">
    <property type="entry name" value="DNA_lig_bact"/>
    <property type="match status" value="1"/>
</dbReference>
<keyword evidence="11" id="KW-0234">DNA repair</keyword>
<reference evidence="15 16" key="1">
    <citation type="submission" date="2023-02" db="EMBL/GenBank/DDBJ databases">
        <title>Genome Sequence of L. cardiaca H63T.</title>
        <authorList>
            <person name="Lopez A.E."/>
            <person name="Cianciotto N.P."/>
        </authorList>
    </citation>
    <scope>NUCLEOTIDE SEQUENCE [LARGE SCALE GENOMIC DNA]</scope>
    <source>
        <strain evidence="15 16">H63</strain>
    </source>
</reference>
<dbReference type="InterPro" id="IPR036599">
    <property type="entry name" value="DNA_ligase_N_sf"/>
</dbReference>
<dbReference type="RefSeq" id="WP_275087863.1">
    <property type="nucleotide sequence ID" value="NZ_CP119078.1"/>
</dbReference>
<keyword evidence="2 15" id="KW-0436">Ligase</keyword>
<evidence type="ECO:0000256" key="4">
    <source>
        <dbReference type="ARBA" id="ARBA00022705"/>
    </source>
</evidence>
<keyword evidence="10" id="KW-0233">DNA recombination</keyword>
<dbReference type="PROSITE" id="PS00697">
    <property type="entry name" value="DNA_LIGASE_A1"/>
    <property type="match status" value="1"/>
</dbReference>
<dbReference type="InterPro" id="IPR016059">
    <property type="entry name" value="DNA_ligase_ATP-dep_CS"/>
</dbReference>
<dbReference type="Gene3D" id="1.10.3260.10">
    <property type="entry name" value="DNA ligase, ATP-dependent, N-terminal domain"/>
    <property type="match status" value="1"/>
</dbReference>
<dbReference type="InterPro" id="IPR012340">
    <property type="entry name" value="NA-bd_OB-fold"/>
</dbReference>
<dbReference type="PROSITE" id="PS50160">
    <property type="entry name" value="DNA_LIGASE_A3"/>
    <property type="match status" value="1"/>
</dbReference>